<evidence type="ECO:0000313" key="3">
    <source>
        <dbReference type="Proteomes" id="UP000494256"/>
    </source>
</evidence>
<feature type="region of interest" description="Disordered" evidence="1">
    <location>
        <begin position="580"/>
        <end position="612"/>
    </location>
</feature>
<gene>
    <name evidence="2" type="ORF">APLA_LOCUS3933</name>
</gene>
<protein>
    <submittedName>
        <fullName evidence="2">Uncharacterized protein</fullName>
    </submittedName>
</protein>
<evidence type="ECO:0000313" key="2">
    <source>
        <dbReference type="EMBL" id="CAB3229277.1"/>
    </source>
</evidence>
<feature type="compositionally biased region" description="Low complexity" evidence="1">
    <location>
        <begin position="933"/>
        <end position="944"/>
    </location>
</feature>
<evidence type="ECO:0000256" key="1">
    <source>
        <dbReference type="SAM" id="MobiDB-lite"/>
    </source>
</evidence>
<feature type="compositionally biased region" description="Polar residues" evidence="1">
    <location>
        <begin position="964"/>
        <end position="974"/>
    </location>
</feature>
<name>A0A8S0Z963_ARCPL</name>
<feature type="compositionally biased region" description="Polar residues" evidence="1">
    <location>
        <begin position="598"/>
        <end position="612"/>
    </location>
</feature>
<dbReference type="AlphaFoldDB" id="A0A8S0Z963"/>
<dbReference type="Proteomes" id="UP000494256">
    <property type="component" value="Unassembled WGS sequence"/>
</dbReference>
<accession>A0A8S0Z963</accession>
<feature type="compositionally biased region" description="Basic residues" evidence="1">
    <location>
        <begin position="904"/>
        <end position="932"/>
    </location>
</feature>
<dbReference type="OrthoDB" id="76388at2759"/>
<comment type="caution">
    <text evidence="2">The sequence shown here is derived from an EMBL/GenBank/DDBJ whole genome shotgun (WGS) entry which is preliminary data.</text>
</comment>
<sequence>MDGRWIFRSYGLYKSIRYENALAVPNSLKNQFKYVHSLYRRSDDCNLCYGEDCLPFDQARCDYYSEADTLLPKGEEPEGFMDLQLRNEVDSLMYDIAEKVNQSQDLKCIPHISQYTDCTKENVCLGCKTCSCDKDGYWHCKTSHCHMQASAIDVDHRVLIMTIENLNANIKLSREKRSATDNPFENINGSTLEQLTEWIYGVTPNEGNTKSPNNEELGIIDTNIEPLSVEQQNLLKSNTNATPKNDITSTTTEAAITPQSEHTAIPTVPTFAVTTDSEYIAFDEVLSNIGIDSKNYSRRKSLLDFLPNYSSVLFNKTTEFDYMLLDDDKTTDTVNIDIASEMPYVVDFAKQSDATEPTIDEATKVVIDLLDSAKKAQLFNDTDYVDMSPNKDNLVGVGFDNTNDIFEYNQMNIMKREVSGITEATRSNDTYATDIRVITINYTENQTPPANQKNKNSLKNSVLLPLTKLINSRRNELDDLIKIKVNLISFMNYYNESPIVEIIDYPNISDSNILHDVEMFPDMGYDLRRTNPHVMQKFLYKLKADIYEVIKDIIGLERYREGNLPDDLSLLIHSLKRYASKSKSHKKHQKTSKNNNKPTVNNRRSLNPSNNKCTESTFRQCIVEILQAVDKDMPKTNALGSLSPTMRRILRHVIEAYNNGVYDTIGHKVHDPNYSMTNDLKDIGSNWQEIANNAIGSSPHETMYKMKLLHYLMEKDISKINDALAVIDFARSRRMIPFFKSVSNDVFQQINKGLKSVHNNVEVIVQYHAKNPRTLTNELKHVIGHRLHAEDVLDLTTTPDISGKHKHKKMSFIKHIRNLLKSSKKDISELLHRQVPKSEIVKQLAKQKLNEIAQKRYDDYEKTMKTWQKNLGLLPIRYKRDLRPDQIWGRIKNIIPNYLRHKVHPKIKNNRNSTKKKNKHKKKRENHKKLKKTTLTTATTPNTKTTRRSITTRRAYKTTGTTANVKNNRSVNKN</sequence>
<feature type="compositionally biased region" description="Basic residues" evidence="1">
    <location>
        <begin position="580"/>
        <end position="591"/>
    </location>
</feature>
<dbReference type="EMBL" id="CADEBD010000286">
    <property type="protein sequence ID" value="CAB3229277.1"/>
    <property type="molecule type" value="Genomic_DNA"/>
</dbReference>
<feature type="compositionally biased region" description="Basic residues" evidence="1">
    <location>
        <begin position="945"/>
        <end position="956"/>
    </location>
</feature>
<feature type="region of interest" description="Disordered" evidence="1">
    <location>
        <begin position="904"/>
        <end position="974"/>
    </location>
</feature>
<proteinExistence type="predicted"/>
<reference evidence="2 3" key="1">
    <citation type="submission" date="2020-04" db="EMBL/GenBank/DDBJ databases">
        <authorList>
            <person name="Wallbank WR R."/>
            <person name="Pardo Diaz C."/>
            <person name="Kozak K."/>
            <person name="Martin S."/>
            <person name="Jiggins C."/>
            <person name="Moest M."/>
            <person name="Warren A I."/>
            <person name="Byers J.R.P. K."/>
            <person name="Montejo-Kovacevich G."/>
            <person name="Yen C E."/>
        </authorList>
    </citation>
    <scope>NUCLEOTIDE SEQUENCE [LARGE SCALE GENOMIC DNA]</scope>
</reference>
<organism evidence="2 3">
    <name type="scientific">Arctia plantaginis</name>
    <name type="common">Wood tiger moth</name>
    <name type="synonym">Phalaena plantaginis</name>
    <dbReference type="NCBI Taxonomy" id="874455"/>
    <lineage>
        <taxon>Eukaryota</taxon>
        <taxon>Metazoa</taxon>
        <taxon>Ecdysozoa</taxon>
        <taxon>Arthropoda</taxon>
        <taxon>Hexapoda</taxon>
        <taxon>Insecta</taxon>
        <taxon>Pterygota</taxon>
        <taxon>Neoptera</taxon>
        <taxon>Endopterygota</taxon>
        <taxon>Lepidoptera</taxon>
        <taxon>Glossata</taxon>
        <taxon>Ditrysia</taxon>
        <taxon>Noctuoidea</taxon>
        <taxon>Erebidae</taxon>
        <taxon>Arctiinae</taxon>
        <taxon>Arctia</taxon>
    </lineage>
</organism>